<dbReference type="PROSITE" id="PS51257">
    <property type="entry name" value="PROKAR_LIPOPROTEIN"/>
    <property type="match status" value="1"/>
</dbReference>
<dbReference type="SUPFAM" id="SSF53850">
    <property type="entry name" value="Periplasmic binding protein-like II"/>
    <property type="match status" value="1"/>
</dbReference>
<dbReference type="InterPro" id="IPR006059">
    <property type="entry name" value="SBP"/>
</dbReference>
<organism evidence="2 3">
    <name type="scientific">Leifsonia williamsii</name>
    <dbReference type="NCBI Taxonomy" id="3035919"/>
    <lineage>
        <taxon>Bacteria</taxon>
        <taxon>Bacillati</taxon>
        <taxon>Actinomycetota</taxon>
        <taxon>Actinomycetes</taxon>
        <taxon>Micrococcales</taxon>
        <taxon>Microbacteriaceae</taxon>
        <taxon>Leifsonia</taxon>
    </lineage>
</organism>
<feature type="chain" id="PRO_5046194429" evidence="1">
    <location>
        <begin position="34"/>
        <end position="454"/>
    </location>
</feature>
<gene>
    <name evidence="2" type="ORF">P5G50_16340</name>
</gene>
<dbReference type="InterPro" id="IPR050490">
    <property type="entry name" value="Bact_solute-bd_prot1"/>
</dbReference>
<evidence type="ECO:0000313" key="3">
    <source>
        <dbReference type="Proteomes" id="UP001174208"/>
    </source>
</evidence>
<comment type="caution">
    <text evidence="2">The sequence shown here is derived from an EMBL/GenBank/DDBJ whole genome shotgun (WGS) entry which is preliminary data.</text>
</comment>
<feature type="signal peptide" evidence="1">
    <location>
        <begin position="1"/>
        <end position="33"/>
    </location>
</feature>
<evidence type="ECO:0000256" key="1">
    <source>
        <dbReference type="SAM" id="SignalP"/>
    </source>
</evidence>
<dbReference type="Proteomes" id="UP001174208">
    <property type="component" value="Unassembled WGS sequence"/>
</dbReference>
<evidence type="ECO:0000313" key="2">
    <source>
        <dbReference type="EMBL" id="MDN4616021.1"/>
    </source>
</evidence>
<dbReference type="PANTHER" id="PTHR43649">
    <property type="entry name" value="ARABINOSE-BINDING PROTEIN-RELATED"/>
    <property type="match status" value="1"/>
</dbReference>
<dbReference type="PANTHER" id="PTHR43649:SF14">
    <property type="entry name" value="BLR3389 PROTEIN"/>
    <property type="match status" value="1"/>
</dbReference>
<proteinExistence type="predicted"/>
<dbReference type="Pfam" id="PF01547">
    <property type="entry name" value="SBP_bac_1"/>
    <property type="match status" value="1"/>
</dbReference>
<name>A0ABT8KGZ5_9MICO</name>
<protein>
    <submittedName>
        <fullName evidence="2">Sugar ABC transporter substrate-binding protein</fullName>
    </submittedName>
</protein>
<keyword evidence="1" id="KW-0732">Signal</keyword>
<dbReference type="CDD" id="cd13585">
    <property type="entry name" value="PBP2_TMBP_like"/>
    <property type="match status" value="1"/>
</dbReference>
<keyword evidence="3" id="KW-1185">Reference proteome</keyword>
<accession>A0ABT8KGZ5</accession>
<dbReference type="EMBL" id="JAROCF010000001">
    <property type="protein sequence ID" value="MDN4616021.1"/>
    <property type="molecule type" value="Genomic_DNA"/>
</dbReference>
<dbReference type="Gene3D" id="3.40.190.10">
    <property type="entry name" value="Periplasmic binding protein-like II"/>
    <property type="match status" value="1"/>
</dbReference>
<reference evidence="2" key="1">
    <citation type="submission" date="2023-06" db="EMBL/GenBank/DDBJ databases">
        <title>MT1 and MT2 Draft Genomes of Novel Species.</title>
        <authorList>
            <person name="Venkateswaran K."/>
        </authorList>
    </citation>
    <scope>NUCLEOTIDE SEQUENCE</scope>
    <source>
        <strain evidence="2">F6_8S_P_1B</strain>
    </source>
</reference>
<dbReference type="RefSeq" id="WP_301211942.1">
    <property type="nucleotide sequence ID" value="NZ_JAROCF010000001.1"/>
</dbReference>
<sequence length="454" mass="48333">MKDQVLKGATRSRSLRRIAAALATTAVLGASLAACSSGGSGSGGGSASDIESALEKGGTITYWSWTPSAEAQVAAFEKEYPKVKVKLVNAGTNTTEYTKLQNAIKAGNGAPDVAQVEYYAIPQFALSDALVDLTQYGFDKLEKDYTPGPWSSVNVDGKLVGLPQDSGPMAMFYNKTVFDKHGIAVPKTWDEYVAAAQKLHAADPNAYITSDSGDSGFTTSMIWQAGGRPFQVDGTKVSIDLQDDGTKKWTGTWDKLVEGKLLSPVTGWTDDWYKALGNGSIATLITGAWMPGVLESSVKDASGQWRVAPIPTYDGKAANAENGGGGQVVLKQSKNQALAAGFLKWLNNDEDSIKVFLESGGFPSTTKDLESSDFLATAPEYFGGQKINEVLVQGAKDVTSGWQYLPFQVYANSIYGDTVGQSYTSNSSLNPGLQAWQKAMVEYGNQQGFTVTGK</sequence>